<feature type="signal peptide" evidence="1">
    <location>
        <begin position="1"/>
        <end position="24"/>
    </location>
</feature>
<proteinExistence type="predicted"/>
<evidence type="ECO:0000313" key="2">
    <source>
        <dbReference type="EMBL" id="PZF74147.1"/>
    </source>
</evidence>
<comment type="caution">
    <text evidence="2">The sequence shown here is derived from an EMBL/GenBank/DDBJ whole genome shotgun (WGS) entry which is preliminary data.</text>
</comment>
<keyword evidence="1" id="KW-0732">Signal</keyword>
<accession>A0A2W2BE33</accession>
<protein>
    <submittedName>
        <fullName evidence="2">Uncharacterized protein</fullName>
    </submittedName>
</protein>
<evidence type="ECO:0000313" key="3">
    <source>
        <dbReference type="Proteomes" id="UP000248745"/>
    </source>
</evidence>
<name>A0A2W2BE33_9BACT</name>
<reference evidence="2 3" key="1">
    <citation type="submission" date="2018-06" db="EMBL/GenBank/DDBJ databases">
        <title>Mucibacter soli gen. nov., sp. nov., a new member of the family Chitinophagaceae producing mucin.</title>
        <authorList>
            <person name="Kim M.-K."/>
            <person name="Park S."/>
            <person name="Kim T.-S."/>
            <person name="Joung Y."/>
            <person name="Han J.-H."/>
            <person name="Kim S.B."/>
        </authorList>
    </citation>
    <scope>NUCLEOTIDE SEQUENCE [LARGE SCALE GENOMIC DNA]</scope>
    <source>
        <strain evidence="2 3">R1-15</strain>
    </source>
</reference>
<feature type="chain" id="PRO_5015969700" evidence="1">
    <location>
        <begin position="25"/>
        <end position="128"/>
    </location>
</feature>
<dbReference type="Proteomes" id="UP000248745">
    <property type="component" value="Unassembled WGS sequence"/>
</dbReference>
<gene>
    <name evidence="2" type="ORF">DN068_03795</name>
</gene>
<keyword evidence="3" id="KW-1185">Reference proteome</keyword>
<dbReference type="AlphaFoldDB" id="A0A2W2BE33"/>
<sequence length="128" mass="14051">MYQQLNMKSYISIFILATSLFAISASCKTKKAAQKTTVKKTEQAQSVPPTAAAARKDIKNNQVKYYSFGIAAPKPQFVAAMQSSYKISVISLGCPVNDGIMGYNSVVDSFMKAKYHKSVGDVQKESMY</sequence>
<organism evidence="2 3">
    <name type="scientific">Taibaiella soli</name>
    <dbReference type="NCBI Taxonomy" id="1649169"/>
    <lineage>
        <taxon>Bacteria</taxon>
        <taxon>Pseudomonadati</taxon>
        <taxon>Bacteroidota</taxon>
        <taxon>Chitinophagia</taxon>
        <taxon>Chitinophagales</taxon>
        <taxon>Chitinophagaceae</taxon>
        <taxon>Taibaiella</taxon>
    </lineage>
</organism>
<evidence type="ECO:0000256" key="1">
    <source>
        <dbReference type="SAM" id="SignalP"/>
    </source>
</evidence>
<dbReference type="EMBL" id="QKTW01000006">
    <property type="protein sequence ID" value="PZF74147.1"/>
    <property type="molecule type" value="Genomic_DNA"/>
</dbReference>